<dbReference type="AlphaFoldDB" id="A0A1Y6EUM1"/>
<feature type="region of interest" description="Disordered" evidence="1">
    <location>
        <begin position="32"/>
        <end position="58"/>
    </location>
</feature>
<evidence type="ECO:0000313" key="2">
    <source>
        <dbReference type="EMBL" id="SMQ64931.1"/>
    </source>
</evidence>
<keyword evidence="3" id="KW-1185">Reference proteome</keyword>
<proteinExistence type="predicted"/>
<dbReference type="Proteomes" id="UP000194474">
    <property type="component" value="Unassembled WGS sequence"/>
</dbReference>
<dbReference type="EMBL" id="FXWK01000001">
    <property type="protein sequence ID" value="SMQ64931.1"/>
    <property type="molecule type" value="Genomic_DNA"/>
</dbReference>
<feature type="compositionally biased region" description="Basic and acidic residues" evidence="1">
    <location>
        <begin position="49"/>
        <end position="58"/>
    </location>
</feature>
<dbReference type="RefSeq" id="WP_170926362.1">
    <property type="nucleotide sequence ID" value="NZ_FXWK01000001.1"/>
</dbReference>
<evidence type="ECO:0000256" key="1">
    <source>
        <dbReference type="SAM" id="MobiDB-lite"/>
    </source>
</evidence>
<gene>
    <name evidence="2" type="ORF">SAMN06295905_1096</name>
</gene>
<evidence type="ECO:0000313" key="3">
    <source>
        <dbReference type="Proteomes" id="UP000194474"/>
    </source>
</evidence>
<name>A0A1Y6EUM1_9HYPH</name>
<accession>A0A1Y6EUM1</accession>
<organism evidence="2 3">
    <name type="scientific">Devosia lucknowensis</name>
    <dbReference type="NCBI Taxonomy" id="1096929"/>
    <lineage>
        <taxon>Bacteria</taxon>
        <taxon>Pseudomonadati</taxon>
        <taxon>Pseudomonadota</taxon>
        <taxon>Alphaproteobacteria</taxon>
        <taxon>Hyphomicrobiales</taxon>
        <taxon>Devosiaceae</taxon>
        <taxon>Devosia</taxon>
    </lineage>
</organism>
<reference evidence="3" key="1">
    <citation type="submission" date="2017-04" db="EMBL/GenBank/DDBJ databases">
        <authorList>
            <person name="Varghese N."/>
            <person name="Submissions S."/>
        </authorList>
    </citation>
    <scope>NUCLEOTIDE SEQUENCE [LARGE SCALE GENOMIC DNA]</scope>
</reference>
<protein>
    <submittedName>
        <fullName evidence="2">Uncharacterized protein</fullName>
    </submittedName>
</protein>
<sequence>MISIDRPALRVSSHRRRAAALAAFLRRHCAARSPDQDKDGVLDSAGIERLLHEQDHQS</sequence>